<dbReference type="EMBL" id="JANJPK010000045">
    <property type="protein sequence ID" value="MCR1233618.1"/>
    <property type="molecule type" value="Genomic_DNA"/>
</dbReference>
<accession>A0AAW5M072</accession>
<gene>
    <name evidence="1" type="ORF">NQD44_10975</name>
</gene>
<sequence length="118" mass="13301">MWNVQNLLASIEVPSSVLVRSADFGKFIDSENQERFWARLHVLDAEVARKAAEAGLDLENLTTFLVKIRNADPNFDLKFFEDKILKVPTNAEIVPVVKNGRLEELALSLDFTDVEGVK</sequence>
<proteinExistence type="predicted"/>
<name>A0AAW5M072_STRSU</name>
<dbReference type="AlphaFoldDB" id="A0AAW5M072"/>
<dbReference type="RefSeq" id="WP_029171588.1">
    <property type="nucleotide sequence ID" value="NZ_JAMYIS010000026.1"/>
</dbReference>
<protein>
    <submittedName>
        <fullName evidence="1">Uncharacterized protein</fullName>
    </submittedName>
</protein>
<evidence type="ECO:0000313" key="1">
    <source>
        <dbReference type="EMBL" id="MCR1233618.1"/>
    </source>
</evidence>
<evidence type="ECO:0000313" key="2">
    <source>
        <dbReference type="Proteomes" id="UP001206089"/>
    </source>
</evidence>
<organism evidence="1 2">
    <name type="scientific">Streptococcus suis</name>
    <dbReference type="NCBI Taxonomy" id="1307"/>
    <lineage>
        <taxon>Bacteria</taxon>
        <taxon>Bacillati</taxon>
        <taxon>Bacillota</taxon>
        <taxon>Bacilli</taxon>
        <taxon>Lactobacillales</taxon>
        <taxon>Streptococcaceae</taxon>
        <taxon>Streptococcus</taxon>
    </lineage>
</organism>
<reference evidence="1" key="1">
    <citation type="submission" date="2022-07" db="EMBL/GenBank/DDBJ databases">
        <authorList>
            <person name="Peng Z."/>
        </authorList>
    </citation>
    <scope>NUCLEOTIDE SEQUENCE</scope>
    <source>
        <strain evidence="1">2022WUSS069</strain>
    </source>
</reference>
<comment type="caution">
    <text evidence="1">The sequence shown here is derived from an EMBL/GenBank/DDBJ whole genome shotgun (WGS) entry which is preliminary data.</text>
</comment>
<dbReference type="Proteomes" id="UP001206089">
    <property type="component" value="Unassembled WGS sequence"/>
</dbReference>